<protein>
    <submittedName>
        <fullName evidence="1">Uncharacterized protein</fullName>
    </submittedName>
</protein>
<keyword evidence="2" id="KW-1185">Reference proteome</keyword>
<name>A0AAV2FWJ3_9ROSI</name>
<proteinExistence type="predicted"/>
<dbReference type="EMBL" id="OZ034820">
    <property type="protein sequence ID" value="CAL1402028.1"/>
    <property type="molecule type" value="Genomic_DNA"/>
</dbReference>
<reference evidence="1 2" key="1">
    <citation type="submission" date="2024-04" db="EMBL/GenBank/DDBJ databases">
        <authorList>
            <person name="Fracassetti M."/>
        </authorList>
    </citation>
    <scope>NUCLEOTIDE SEQUENCE [LARGE SCALE GENOMIC DNA]</scope>
</reference>
<evidence type="ECO:0000313" key="2">
    <source>
        <dbReference type="Proteomes" id="UP001497516"/>
    </source>
</evidence>
<accession>A0AAV2FWJ3</accession>
<dbReference type="Proteomes" id="UP001497516">
    <property type="component" value="Chromosome 7"/>
</dbReference>
<sequence>MLGSIGTGTLTPHKLGRTLATGGSAIGDDGRFEALAELLTNGCGVCLIVQQLNIGATLGRRGRGLLSEEWQAGHN</sequence>
<dbReference type="AlphaFoldDB" id="A0AAV2FWJ3"/>
<organism evidence="1 2">
    <name type="scientific">Linum trigynum</name>
    <dbReference type="NCBI Taxonomy" id="586398"/>
    <lineage>
        <taxon>Eukaryota</taxon>
        <taxon>Viridiplantae</taxon>
        <taxon>Streptophyta</taxon>
        <taxon>Embryophyta</taxon>
        <taxon>Tracheophyta</taxon>
        <taxon>Spermatophyta</taxon>
        <taxon>Magnoliopsida</taxon>
        <taxon>eudicotyledons</taxon>
        <taxon>Gunneridae</taxon>
        <taxon>Pentapetalae</taxon>
        <taxon>rosids</taxon>
        <taxon>fabids</taxon>
        <taxon>Malpighiales</taxon>
        <taxon>Linaceae</taxon>
        <taxon>Linum</taxon>
    </lineage>
</organism>
<gene>
    <name evidence="1" type="ORF">LTRI10_LOCUS42059</name>
</gene>
<evidence type="ECO:0000313" key="1">
    <source>
        <dbReference type="EMBL" id="CAL1402028.1"/>
    </source>
</evidence>